<keyword evidence="8" id="KW-1185">Reference proteome</keyword>
<gene>
    <name evidence="7" type="ORF">ACFYXI_27875</name>
</gene>
<comment type="caution">
    <text evidence="7">The sequence shown here is derived from an EMBL/GenBank/DDBJ whole genome shotgun (WGS) entry which is preliminary data.</text>
</comment>
<sequence>MTADPSPPVRLPEQPTRPTVTREYLAAAALALIDAHGLRKFSMRKLGTAGGFDPMAVYRHYADQEDLFDGVAEMLFAEVDVDTLPWDGPWQQLARDYCLRLRDTLLRHPNAVSLFATRPVRSPASIDTGVRMLTELRDAGISPAEALRITRCLREFTVGHALSVAVTKLGADRRSRKPQPGSPDYNLLAEAADATALDDHFETGLTAMLRGFEQLAR</sequence>
<dbReference type="InterPro" id="IPR050109">
    <property type="entry name" value="HTH-type_TetR-like_transc_reg"/>
</dbReference>
<evidence type="ECO:0000313" key="8">
    <source>
        <dbReference type="Proteomes" id="UP001602013"/>
    </source>
</evidence>
<dbReference type="Pfam" id="PF02909">
    <property type="entry name" value="TetR_C_1"/>
    <property type="match status" value="1"/>
</dbReference>
<keyword evidence="3 5" id="KW-0238">DNA-binding</keyword>
<evidence type="ECO:0000256" key="1">
    <source>
        <dbReference type="ARBA" id="ARBA00022491"/>
    </source>
</evidence>
<dbReference type="SUPFAM" id="SSF46689">
    <property type="entry name" value="Homeodomain-like"/>
    <property type="match status" value="1"/>
</dbReference>
<proteinExistence type="predicted"/>
<dbReference type="Pfam" id="PF00440">
    <property type="entry name" value="TetR_N"/>
    <property type="match status" value="1"/>
</dbReference>
<evidence type="ECO:0000256" key="2">
    <source>
        <dbReference type="ARBA" id="ARBA00023015"/>
    </source>
</evidence>
<dbReference type="PRINTS" id="PR00400">
    <property type="entry name" value="TETREPRESSOR"/>
</dbReference>
<dbReference type="InterPro" id="IPR003012">
    <property type="entry name" value="Tet_transcr_reg_TetR"/>
</dbReference>
<protein>
    <submittedName>
        <fullName evidence="7">TetR/AcrR family transcriptional regulator</fullName>
    </submittedName>
</protein>
<dbReference type="PANTHER" id="PTHR30055:SF151">
    <property type="entry name" value="TRANSCRIPTIONAL REGULATORY PROTEIN"/>
    <property type="match status" value="1"/>
</dbReference>
<keyword evidence="2" id="KW-0805">Transcription regulation</keyword>
<keyword evidence="4" id="KW-0804">Transcription</keyword>
<dbReference type="Gene3D" id="1.10.357.10">
    <property type="entry name" value="Tetracycline Repressor, domain 2"/>
    <property type="match status" value="1"/>
</dbReference>
<dbReference type="InterPro" id="IPR001647">
    <property type="entry name" value="HTH_TetR"/>
</dbReference>
<dbReference type="PANTHER" id="PTHR30055">
    <property type="entry name" value="HTH-TYPE TRANSCRIPTIONAL REGULATOR RUTR"/>
    <property type="match status" value="1"/>
</dbReference>
<dbReference type="RefSeq" id="WP_387415482.1">
    <property type="nucleotide sequence ID" value="NZ_CP191998.1"/>
</dbReference>
<evidence type="ECO:0000259" key="6">
    <source>
        <dbReference type="PROSITE" id="PS50977"/>
    </source>
</evidence>
<dbReference type="SUPFAM" id="SSF48498">
    <property type="entry name" value="Tetracyclin repressor-like, C-terminal domain"/>
    <property type="match status" value="1"/>
</dbReference>
<evidence type="ECO:0000313" key="7">
    <source>
        <dbReference type="EMBL" id="MFF3669416.1"/>
    </source>
</evidence>
<evidence type="ECO:0000256" key="4">
    <source>
        <dbReference type="ARBA" id="ARBA00023163"/>
    </source>
</evidence>
<dbReference type="InterPro" id="IPR004111">
    <property type="entry name" value="Repressor_TetR_C"/>
</dbReference>
<reference evidence="7 8" key="1">
    <citation type="submission" date="2024-10" db="EMBL/GenBank/DDBJ databases">
        <title>The Natural Products Discovery Center: Release of the First 8490 Sequenced Strains for Exploring Actinobacteria Biosynthetic Diversity.</title>
        <authorList>
            <person name="Kalkreuter E."/>
            <person name="Kautsar S.A."/>
            <person name="Yang D."/>
            <person name="Bader C.D."/>
            <person name="Teijaro C.N."/>
            <person name="Fluegel L."/>
            <person name="Davis C.M."/>
            <person name="Simpson J.R."/>
            <person name="Lauterbach L."/>
            <person name="Steele A.D."/>
            <person name="Gui C."/>
            <person name="Meng S."/>
            <person name="Li G."/>
            <person name="Viehrig K."/>
            <person name="Ye F."/>
            <person name="Su P."/>
            <person name="Kiefer A.F."/>
            <person name="Nichols A."/>
            <person name="Cepeda A.J."/>
            <person name="Yan W."/>
            <person name="Fan B."/>
            <person name="Jiang Y."/>
            <person name="Adhikari A."/>
            <person name="Zheng C.-J."/>
            <person name="Schuster L."/>
            <person name="Cowan T.M."/>
            <person name="Smanski M.J."/>
            <person name="Chevrette M.G."/>
            <person name="De Carvalho L.P.S."/>
            <person name="Shen B."/>
        </authorList>
    </citation>
    <scope>NUCLEOTIDE SEQUENCE [LARGE SCALE GENOMIC DNA]</scope>
    <source>
        <strain evidence="7 8">NPDC002173</strain>
    </source>
</reference>
<dbReference type="Proteomes" id="UP001602013">
    <property type="component" value="Unassembled WGS sequence"/>
</dbReference>
<dbReference type="PROSITE" id="PS50977">
    <property type="entry name" value="HTH_TETR_2"/>
    <property type="match status" value="1"/>
</dbReference>
<dbReference type="InterPro" id="IPR036271">
    <property type="entry name" value="Tet_transcr_reg_TetR-rel_C_sf"/>
</dbReference>
<evidence type="ECO:0000256" key="3">
    <source>
        <dbReference type="ARBA" id="ARBA00023125"/>
    </source>
</evidence>
<feature type="DNA-binding region" description="H-T-H motif" evidence="5">
    <location>
        <begin position="42"/>
        <end position="61"/>
    </location>
</feature>
<organism evidence="7 8">
    <name type="scientific">Microtetraspora malaysiensis</name>
    <dbReference type="NCBI Taxonomy" id="161358"/>
    <lineage>
        <taxon>Bacteria</taxon>
        <taxon>Bacillati</taxon>
        <taxon>Actinomycetota</taxon>
        <taxon>Actinomycetes</taxon>
        <taxon>Streptosporangiales</taxon>
        <taxon>Streptosporangiaceae</taxon>
        <taxon>Microtetraspora</taxon>
    </lineage>
</organism>
<keyword evidence="1" id="KW-0678">Repressor</keyword>
<accession>A0ABW6SWM7</accession>
<feature type="domain" description="HTH tetR-type" evidence="6">
    <location>
        <begin position="19"/>
        <end position="79"/>
    </location>
</feature>
<evidence type="ECO:0000256" key="5">
    <source>
        <dbReference type="PROSITE-ProRule" id="PRU00335"/>
    </source>
</evidence>
<dbReference type="EMBL" id="JBIASD010000021">
    <property type="protein sequence ID" value="MFF3669416.1"/>
    <property type="molecule type" value="Genomic_DNA"/>
</dbReference>
<dbReference type="InterPro" id="IPR009057">
    <property type="entry name" value="Homeodomain-like_sf"/>
</dbReference>
<name>A0ABW6SWM7_9ACTN</name>